<evidence type="ECO:0000256" key="9">
    <source>
        <dbReference type="SAM" id="Phobius"/>
    </source>
</evidence>
<dbReference type="InterPro" id="IPR004700">
    <property type="entry name" value="PTS_IIC_man"/>
</dbReference>
<dbReference type="EMBL" id="JAFLVR010000077">
    <property type="protein sequence ID" value="MBO0454899.1"/>
    <property type="molecule type" value="Genomic_DNA"/>
</dbReference>
<dbReference type="Proteomes" id="UP000664495">
    <property type="component" value="Unassembled WGS sequence"/>
</dbReference>
<feature type="transmembrane region" description="Helical" evidence="9">
    <location>
        <begin position="211"/>
        <end position="243"/>
    </location>
</feature>
<gene>
    <name evidence="10" type="ORF">JZO85_21760</name>
</gene>
<dbReference type="InterPro" id="IPR050303">
    <property type="entry name" value="GatZ_KbaZ_carbometab"/>
</dbReference>
<keyword evidence="2" id="KW-0813">Transport</keyword>
<evidence type="ECO:0000256" key="7">
    <source>
        <dbReference type="ARBA" id="ARBA00022989"/>
    </source>
</evidence>
<comment type="caution">
    <text evidence="10">The sequence shown here is derived from an EMBL/GenBank/DDBJ whole genome shotgun (WGS) entry which is preliminary data.</text>
</comment>
<keyword evidence="5" id="KW-0598">Phosphotransferase system</keyword>
<evidence type="ECO:0000256" key="3">
    <source>
        <dbReference type="ARBA" id="ARBA00022475"/>
    </source>
</evidence>
<dbReference type="PANTHER" id="PTHR32502:SF8">
    <property type="entry name" value="N-ACETYLGALACTOSAMINE PERMEASE IIC COMPONENT 1"/>
    <property type="match status" value="1"/>
</dbReference>
<evidence type="ECO:0000256" key="4">
    <source>
        <dbReference type="ARBA" id="ARBA00022597"/>
    </source>
</evidence>
<evidence type="ECO:0000256" key="2">
    <source>
        <dbReference type="ARBA" id="ARBA00022448"/>
    </source>
</evidence>
<feature type="transmembrane region" description="Helical" evidence="9">
    <location>
        <begin position="96"/>
        <end position="114"/>
    </location>
</feature>
<dbReference type="PROSITE" id="PS51106">
    <property type="entry name" value="PTS_EIIC_TYPE_4"/>
    <property type="match status" value="1"/>
</dbReference>
<dbReference type="Pfam" id="PF03609">
    <property type="entry name" value="EII-Sor"/>
    <property type="match status" value="1"/>
</dbReference>
<evidence type="ECO:0000313" key="11">
    <source>
        <dbReference type="Proteomes" id="UP000664495"/>
    </source>
</evidence>
<evidence type="ECO:0000256" key="6">
    <source>
        <dbReference type="ARBA" id="ARBA00022692"/>
    </source>
</evidence>
<keyword evidence="11" id="KW-1185">Reference proteome</keyword>
<comment type="subcellular location">
    <subcellularLocation>
        <location evidence="1">Cell membrane</location>
        <topology evidence="1">Multi-pass membrane protein</topology>
    </subcellularLocation>
</comment>
<keyword evidence="8 9" id="KW-0472">Membrane</keyword>
<feature type="transmembrane region" description="Helical" evidence="9">
    <location>
        <begin position="145"/>
        <end position="164"/>
    </location>
</feature>
<keyword evidence="4 10" id="KW-0762">Sugar transport</keyword>
<sequence>MDFQTLLMAFVMGFLYWIANGYFGYTLWMGLGTPFAMGLFAGLIYGDITTGIILAGSIKLIFLGVIAPGGQLPSDENIAAACIIPIALKTGMSTEVALTLAIPVAMLGAFLYNLKKIVNIRFVKMADESAEAVDLKGLWRSAFTWPMLTNFVLFFTPVFLVNIFGENVVKPVLAIIPEWLMGGLEVAGGILPAIGFAMIMIMIGKKQYIPFFIIGYFVTVVSQLNVLVSIILAISIACIIIFLKRELREGEPNV</sequence>
<name>A0ABS3HN60_9ENTE</name>
<organism evidence="10 11">
    <name type="scientific">Candidatus Enterococcus murrayae</name>
    <dbReference type="NCBI Taxonomy" id="2815321"/>
    <lineage>
        <taxon>Bacteria</taxon>
        <taxon>Bacillati</taxon>
        <taxon>Bacillota</taxon>
        <taxon>Bacilli</taxon>
        <taxon>Lactobacillales</taxon>
        <taxon>Enterococcaceae</taxon>
        <taxon>Enterococcus</taxon>
    </lineage>
</organism>
<dbReference type="RefSeq" id="WP_207110625.1">
    <property type="nucleotide sequence ID" value="NZ_JAFLVR010000077.1"/>
</dbReference>
<evidence type="ECO:0000256" key="8">
    <source>
        <dbReference type="ARBA" id="ARBA00023136"/>
    </source>
</evidence>
<keyword evidence="3" id="KW-1003">Cell membrane</keyword>
<feature type="transmembrane region" description="Helical" evidence="9">
    <location>
        <begin position="6"/>
        <end position="28"/>
    </location>
</feature>
<reference evidence="10 11" key="1">
    <citation type="submission" date="2021-03" db="EMBL/GenBank/DDBJ databases">
        <title>Enterococcal diversity collection.</title>
        <authorList>
            <person name="Gilmore M.S."/>
            <person name="Schwartzman J."/>
            <person name="Van Tyne D."/>
            <person name="Martin M."/>
            <person name="Earl A.M."/>
            <person name="Manson A.L."/>
            <person name="Straub T."/>
            <person name="Salamzade R."/>
            <person name="Saavedra J."/>
            <person name="Lebreton F."/>
            <person name="Prichula J."/>
            <person name="Schaufler K."/>
            <person name="Gaca A."/>
            <person name="Sgardioli B."/>
            <person name="Wagenaar J."/>
            <person name="Strong T."/>
        </authorList>
    </citation>
    <scope>NUCLEOTIDE SEQUENCE [LARGE SCALE GENOMIC DNA]</scope>
    <source>
        <strain evidence="10 11">MJM16</strain>
    </source>
</reference>
<evidence type="ECO:0000256" key="5">
    <source>
        <dbReference type="ARBA" id="ARBA00022683"/>
    </source>
</evidence>
<feature type="transmembrane region" description="Helical" evidence="9">
    <location>
        <begin position="184"/>
        <end position="204"/>
    </location>
</feature>
<evidence type="ECO:0000256" key="1">
    <source>
        <dbReference type="ARBA" id="ARBA00004651"/>
    </source>
</evidence>
<evidence type="ECO:0000313" key="10">
    <source>
        <dbReference type="EMBL" id="MBO0454899.1"/>
    </source>
</evidence>
<keyword evidence="7 9" id="KW-1133">Transmembrane helix</keyword>
<accession>A0ABS3HN60</accession>
<keyword evidence="6 9" id="KW-0812">Transmembrane</keyword>
<feature type="transmembrane region" description="Helical" evidence="9">
    <location>
        <begin position="40"/>
        <end position="67"/>
    </location>
</feature>
<protein>
    <submittedName>
        <fullName evidence="10">PTS sugar transporter subunit IIC</fullName>
    </submittedName>
</protein>
<dbReference type="PANTHER" id="PTHR32502">
    <property type="entry name" value="N-ACETYLGALACTOSAMINE PERMEASE II COMPONENT-RELATED"/>
    <property type="match status" value="1"/>
</dbReference>
<proteinExistence type="predicted"/>